<dbReference type="InterPro" id="IPR004556">
    <property type="entry name" value="HemK-like"/>
</dbReference>
<feature type="domain" description="Methyltransferase" evidence="4">
    <location>
        <begin position="59"/>
        <end position="194"/>
    </location>
</feature>
<dbReference type="InterPro" id="IPR029063">
    <property type="entry name" value="SAM-dependent_MTases_sf"/>
</dbReference>
<dbReference type="NCBIfam" id="TIGR00536">
    <property type="entry name" value="hemK_fam"/>
    <property type="match status" value="1"/>
</dbReference>
<evidence type="ECO:0000256" key="3">
    <source>
        <dbReference type="ARBA" id="ARBA00022691"/>
    </source>
</evidence>
<dbReference type="Gene3D" id="3.40.50.150">
    <property type="entry name" value="Vaccinia Virus protein VP39"/>
    <property type="match status" value="1"/>
</dbReference>
<dbReference type="CDD" id="cd02440">
    <property type="entry name" value="AdoMet_MTases"/>
    <property type="match status" value="1"/>
</dbReference>
<accession>A0A6J6I3A3</accession>
<dbReference type="SUPFAM" id="SSF53335">
    <property type="entry name" value="S-adenosyl-L-methionine-dependent methyltransferases"/>
    <property type="match status" value="1"/>
</dbReference>
<dbReference type="GO" id="GO:0003676">
    <property type="term" value="F:nucleic acid binding"/>
    <property type="evidence" value="ECO:0007669"/>
    <property type="project" value="InterPro"/>
</dbReference>
<keyword evidence="2" id="KW-0808">Transferase</keyword>
<dbReference type="PROSITE" id="PS00092">
    <property type="entry name" value="N6_MTASE"/>
    <property type="match status" value="1"/>
</dbReference>
<dbReference type="EMBL" id="CAEZUW010000135">
    <property type="protein sequence ID" value="CAB4617904.1"/>
    <property type="molecule type" value="Genomic_DNA"/>
</dbReference>
<evidence type="ECO:0000313" key="5">
    <source>
        <dbReference type="EMBL" id="CAB4617904.1"/>
    </source>
</evidence>
<name>A0A6J6I3A3_9ZZZZ</name>
<protein>
    <submittedName>
        <fullName evidence="5">Unannotated protein</fullName>
    </submittedName>
</protein>
<evidence type="ECO:0000256" key="2">
    <source>
        <dbReference type="ARBA" id="ARBA00022679"/>
    </source>
</evidence>
<dbReference type="NCBIfam" id="TIGR03534">
    <property type="entry name" value="RF_mod_PrmC"/>
    <property type="match status" value="1"/>
</dbReference>
<organism evidence="5">
    <name type="scientific">freshwater metagenome</name>
    <dbReference type="NCBI Taxonomy" id="449393"/>
    <lineage>
        <taxon>unclassified sequences</taxon>
        <taxon>metagenomes</taxon>
        <taxon>ecological metagenomes</taxon>
    </lineage>
</organism>
<evidence type="ECO:0000259" key="4">
    <source>
        <dbReference type="Pfam" id="PF13847"/>
    </source>
</evidence>
<evidence type="ECO:0000256" key="1">
    <source>
        <dbReference type="ARBA" id="ARBA00022603"/>
    </source>
</evidence>
<dbReference type="InterPro" id="IPR025714">
    <property type="entry name" value="Methyltranfer_dom"/>
</dbReference>
<keyword evidence="1" id="KW-0489">Methyltransferase</keyword>
<dbReference type="InterPro" id="IPR002052">
    <property type="entry name" value="DNA_methylase_N6_adenine_CS"/>
</dbReference>
<dbReference type="GO" id="GO:0008276">
    <property type="term" value="F:protein methyltransferase activity"/>
    <property type="evidence" value="ECO:0007669"/>
    <property type="project" value="InterPro"/>
</dbReference>
<keyword evidence="3" id="KW-0949">S-adenosyl-L-methionine</keyword>
<dbReference type="PANTHER" id="PTHR18895">
    <property type="entry name" value="HEMK METHYLTRANSFERASE"/>
    <property type="match status" value="1"/>
</dbReference>
<gene>
    <name evidence="5" type="ORF">UFOPK1855_00809</name>
</gene>
<dbReference type="Pfam" id="PF13847">
    <property type="entry name" value="Methyltransf_31"/>
    <property type="match status" value="1"/>
</dbReference>
<dbReference type="GO" id="GO:0032259">
    <property type="term" value="P:methylation"/>
    <property type="evidence" value="ECO:0007669"/>
    <property type="project" value="UniProtKB-KW"/>
</dbReference>
<sequence length="225" mass="24015">MAARRAAREPLQHLTGVAHFRNITLEVGKGVFVPRPETEWVTGLAIDAVKACATAEPIVFDLCAGSGAIGLAIATEIPNAQVIGVEKSADAFGYTSRNYAKLAPTNGRAILADVADTPNDLDGKVDVVISNPPYIPAQMVPIYPEVALHDPGLALYGGEDGLEVVRVVADVASRLLHSGGTLIIEHADMQGEAVRHLLLEKGWTQVRTHQDFNSRDRSVSAVRSH</sequence>
<proteinExistence type="predicted"/>
<dbReference type="InterPro" id="IPR050320">
    <property type="entry name" value="N5-glutamine_MTase"/>
</dbReference>
<dbReference type="AlphaFoldDB" id="A0A6J6I3A3"/>
<reference evidence="5" key="1">
    <citation type="submission" date="2020-05" db="EMBL/GenBank/DDBJ databases">
        <authorList>
            <person name="Chiriac C."/>
            <person name="Salcher M."/>
            <person name="Ghai R."/>
            <person name="Kavagutti S V."/>
        </authorList>
    </citation>
    <scope>NUCLEOTIDE SEQUENCE</scope>
</reference>
<dbReference type="InterPro" id="IPR019874">
    <property type="entry name" value="RF_methyltr_PrmC"/>
</dbReference>
<dbReference type="PANTHER" id="PTHR18895:SF74">
    <property type="entry name" value="MTRF1L RELEASE FACTOR GLUTAMINE METHYLTRANSFERASE"/>
    <property type="match status" value="1"/>
</dbReference>